<accession>A0A914R2A2</accession>
<dbReference type="WBParaSite" id="PEQ_0000057201-mRNA-1">
    <property type="protein sequence ID" value="PEQ_0000057201-mRNA-1"/>
    <property type="gene ID" value="PEQ_0000057201"/>
</dbReference>
<evidence type="ECO:0000313" key="3">
    <source>
        <dbReference type="WBParaSite" id="PEQ_0000057201-mRNA-1"/>
    </source>
</evidence>
<evidence type="ECO:0000313" key="2">
    <source>
        <dbReference type="Proteomes" id="UP000887564"/>
    </source>
</evidence>
<organism evidence="2 3">
    <name type="scientific">Parascaris equorum</name>
    <name type="common">Equine roundworm</name>
    <dbReference type="NCBI Taxonomy" id="6256"/>
    <lineage>
        <taxon>Eukaryota</taxon>
        <taxon>Metazoa</taxon>
        <taxon>Ecdysozoa</taxon>
        <taxon>Nematoda</taxon>
        <taxon>Chromadorea</taxon>
        <taxon>Rhabditida</taxon>
        <taxon>Spirurina</taxon>
        <taxon>Ascaridomorpha</taxon>
        <taxon>Ascaridoidea</taxon>
        <taxon>Ascarididae</taxon>
        <taxon>Parascaris</taxon>
    </lineage>
</organism>
<keyword evidence="2" id="KW-1185">Reference proteome</keyword>
<protein>
    <submittedName>
        <fullName evidence="3">Uncharacterized protein</fullName>
    </submittedName>
</protein>
<evidence type="ECO:0000256" key="1">
    <source>
        <dbReference type="SAM" id="MobiDB-lite"/>
    </source>
</evidence>
<feature type="region of interest" description="Disordered" evidence="1">
    <location>
        <begin position="1"/>
        <end position="51"/>
    </location>
</feature>
<sequence length="119" mass="13304">MEECTRTTSQSTLLVSQSLRSHTSYKERDPSESERDSCLGTPNACTSTHHMPHMEILETSPTRSITVKRSHCLIAMKTISQSVLPSLLLPQNSKVESVALLELRYIRYSPKAEVINEGS</sequence>
<proteinExistence type="predicted"/>
<feature type="compositionally biased region" description="Basic and acidic residues" evidence="1">
    <location>
        <begin position="24"/>
        <end position="37"/>
    </location>
</feature>
<feature type="compositionally biased region" description="Low complexity" evidence="1">
    <location>
        <begin position="1"/>
        <end position="21"/>
    </location>
</feature>
<dbReference type="Proteomes" id="UP000887564">
    <property type="component" value="Unplaced"/>
</dbReference>
<dbReference type="AlphaFoldDB" id="A0A914R2A2"/>
<reference evidence="3" key="1">
    <citation type="submission" date="2022-11" db="UniProtKB">
        <authorList>
            <consortium name="WormBaseParasite"/>
        </authorList>
    </citation>
    <scope>IDENTIFICATION</scope>
</reference>
<name>A0A914R2A2_PAREQ</name>